<accession>A0A9N8R645</accession>
<comment type="caution">
    <text evidence="1">The sequence shown here is derived from an EMBL/GenBank/DDBJ whole genome shotgun (WGS) entry which is preliminary data.</text>
</comment>
<name>A0A9N8R645_GIBZA</name>
<gene>
    <name evidence="1" type="ORF">MDCFG202_LOCUS20921</name>
</gene>
<sequence length="269" mass="30437">MEYKNNIDGSFFVAELLESILLHLDMRTLLVSASHSPKIQQALFFQPVSSAGAGQPESFTLNPLLVEKFGRCFFDIEGKYTYTPEGAIAKQGPLGSLALEKSKCLEILTRSSSSWGRMLVSQPPPPSLGYVRYDDVDRWFRESHNTQIEPGFPQQGLTMGQLYDMVHSTICGREDYSAWYRVSWGKPRDSYQIEDHKEVLQLLRETNVVVAFSRERQYYPDFDCGPWDIVSVRGAFRRVVGMAMIDGHIKHEAIGDGRVTSGWQGSQGR</sequence>
<evidence type="ECO:0000313" key="2">
    <source>
        <dbReference type="Proteomes" id="UP000746612"/>
    </source>
</evidence>
<reference evidence="1" key="1">
    <citation type="submission" date="2021-03" db="EMBL/GenBank/DDBJ databases">
        <authorList>
            <person name="Alouane T."/>
            <person name="Langin T."/>
            <person name="Bonhomme L."/>
        </authorList>
    </citation>
    <scope>NUCLEOTIDE SEQUENCE</scope>
    <source>
        <strain evidence="1">MDC_Fg202</strain>
    </source>
</reference>
<dbReference type="Proteomes" id="UP000746612">
    <property type="component" value="Unassembled WGS sequence"/>
</dbReference>
<evidence type="ECO:0000313" key="1">
    <source>
        <dbReference type="EMBL" id="CAG1964513.1"/>
    </source>
</evidence>
<dbReference type="AlphaFoldDB" id="A0A9N8R645"/>
<organism evidence="1 2">
    <name type="scientific">Gibberella zeae</name>
    <name type="common">Wheat head blight fungus</name>
    <name type="synonym">Fusarium graminearum</name>
    <dbReference type="NCBI Taxonomy" id="5518"/>
    <lineage>
        <taxon>Eukaryota</taxon>
        <taxon>Fungi</taxon>
        <taxon>Dikarya</taxon>
        <taxon>Ascomycota</taxon>
        <taxon>Pezizomycotina</taxon>
        <taxon>Sordariomycetes</taxon>
        <taxon>Hypocreomycetidae</taxon>
        <taxon>Hypocreales</taxon>
        <taxon>Nectriaceae</taxon>
        <taxon>Fusarium</taxon>
    </lineage>
</organism>
<protein>
    <submittedName>
        <fullName evidence="1">Uncharacterized protein</fullName>
    </submittedName>
</protein>
<proteinExistence type="predicted"/>
<dbReference type="EMBL" id="CAJPIJ010000055">
    <property type="protein sequence ID" value="CAG1964513.1"/>
    <property type="molecule type" value="Genomic_DNA"/>
</dbReference>